<dbReference type="EMBL" id="GGMR01018022">
    <property type="protein sequence ID" value="MBY30641.1"/>
    <property type="molecule type" value="Transcribed_RNA"/>
</dbReference>
<evidence type="ECO:0000313" key="2">
    <source>
        <dbReference type="EMBL" id="MBY30641.1"/>
    </source>
</evidence>
<dbReference type="InterPro" id="IPR048365">
    <property type="entry name" value="TNP-like_RNaseH_N"/>
</dbReference>
<name>A0A2S2PMG1_SCHGA</name>
<sequence length="99" mass="11095">MVKSDCGFDEKFFKLFKKKISLLKDTEKHCVLLFDEIFLRESINVDSSTLSYSGLENYGKDESTLNSGQKANHGLVMMFQSLGSNITQPIGVFASKGFN</sequence>
<feature type="domain" description="Transposable element P transposase-like RNase H" evidence="1">
    <location>
        <begin position="5"/>
        <end position="98"/>
    </location>
</feature>
<organism evidence="2">
    <name type="scientific">Schizaphis graminum</name>
    <name type="common">Green bug aphid</name>
    <dbReference type="NCBI Taxonomy" id="13262"/>
    <lineage>
        <taxon>Eukaryota</taxon>
        <taxon>Metazoa</taxon>
        <taxon>Ecdysozoa</taxon>
        <taxon>Arthropoda</taxon>
        <taxon>Hexapoda</taxon>
        <taxon>Insecta</taxon>
        <taxon>Pterygota</taxon>
        <taxon>Neoptera</taxon>
        <taxon>Paraneoptera</taxon>
        <taxon>Hemiptera</taxon>
        <taxon>Sternorrhyncha</taxon>
        <taxon>Aphidomorpha</taxon>
        <taxon>Aphidoidea</taxon>
        <taxon>Aphididae</taxon>
        <taxon>Aphidini</taxon>
        <taxon>Schizaphis</taxon>
    </lineage>
</organism>
<reference evidence="2" key="1">
    <citation type="submission" date="2018-04" db="EMBL/GenBank/DDBJ databases">
        <title>Transcriptome of Schizaphis graminum biotype I.</title>
        <authorList>
            <person name="Scully E.D."/>
            <person name="Geib S.M."/>
            <person name="Palmer N.A."/>
            <person name="Koch K."/>
            <person name="Bradshaw J."/>
            <person name="Heng-Moss T."/>
            <person name="Sarath G."/>
        </authorList>
    </citation>
    <scope>NUCLEOTIDE SEQUENCE</scope>
</reference>
<proteinExistence type="predicted"/>
<dbReference type="AlphaFoldDB" id="A0A2S2PMG1"/>
<dbReference type="Pfam" id="PF21787">
    <property type="entry name" value="TNP-like_RNaseH_N"/>
    <property type="match status" value="1"/>
</dbReference>
<protein>
    <recommendedName>
        <fullName evidence="1">Transposable element P transposase-like RNase H domain-containing protein</fullName>
    </recommendedName>
</protein>
<accession>A0A2S2PMG1</accession>
<gene>
    <name evidence="2" type="ORF">g.130865</name>
</gene>
<evidence type="ECO:0000259" key="1">
    <source>
        <dbReference type="Pfam" id="PF21787"/>
    </source>
</evidence>